<dbReference type="InterPro" id="IPR038883">
    <property type="entry name" value="AN11006-like"/>
</dbReference>
<reference evidence="1 3" key="1">
    <citation type="submission" date="2015-10" db="EMBL/GenBank/DDBJ databases">
        <title>The cercosporin biosynthetic gene cluster was horizontally transferred to several fungal lineages and shown to be expanded in Cercospora beticola based on microsynteny with recipient genomes.</title>
        <authorList>
            <person name="De Jonge R."/>
            <person name="Ebert M.K."/>
            <person name="Suttle J.C."/>
            <person name="Jurick Ii W.M."/>
            <person name="Secor G.A."/>
            <person name="Thomma B.P."/>
            <person name="Van De Peer Y."/>
            <person name="Bolton M.D."/>
        </authorList>
    </citation>
    <scope>NUCLEOTIDE SEQUENCE [LARGE SCALE GENOMIC DNA]</scope>
    <source>
        <strain evidence="1 3">09-40</strain>
    </source>
</reference>
<dbReference type="EMBL" id="LKMD01000105">
    <property type="protein sequence ID" value="PIA93352.1"/>
    <property type="molecule type" value="Genomic_DNA"/>
</dbReference>
<accession>A0A2G5HMB0</accession>
<organism evidence="1 3">
    <name type="scientific">Cercospora beticola</name>
    <name type="common">Sugarbeet leaf spot fungus</name>
    <dbReference type="NCBI Taxonomy" id="122368"/>
    <lineage>
        <taxon>Eukaryota</taxon>
        <taxon>Fungi</taxon>
        <taxon>Dikarya</taxon>
        <taxon>Ascomycota</taxon>
        <taxon>Pezizomycotina</taxon>
        <taxon>Dothideomycetes</taxon>
        <taxon>Dothideomycetidae</taxon>
        <taxon>Mycosphaerellales</taxon>
        <taxon>Mycosphaerellaceae</taxon>
        <taxon>Cercospora</taxon>
    </lineage>
</organism>
<gene>
    <name evidence="1" type="ORF">CB0940_04774</name>
    <name evidence="2" type="ORF">RHO25_006679</name>
</gene>
<dbReference type="OrthoDB" id="5372935at2759"/>
<name>A0A2G5HMB0_CERBT</name>
<evidence type="ECO:0008006" key="5">
    <source>
        <dbReference type="Google" id="ProtNLM"/>
    </source>
</evidence>
<protein>
    <recommendedName>
        <fullName evidence="5">F-box domain-containing protein</fullName>
    </recommendedName>
</protein>
<evidence type="ECO:0000313" key="4">
    <source>
        <dbReference type="Proteomes" id="UP001302367"/>
    </source>
</evidence>
<dbReference type="EMBL" id="CP134187">
    <property type="protein sequence ID" value="WPB02045.1"/>
    <property type="molecule type" value="Genomic_DNA"/>
</dbReference>
<evidence type="ECO:0000313" key="3">
    <source>
        <dbReference type="Proteomes" id="UP000230605"/>
    </source>
</evidence>
<proteinExistence type="predicted"/>
<dbReference type="PANTHER" id="PTHR42085:SF2">
    <property type="entry name" value="F-BOX DOMAIN-CONTAINING PROTEIN"/>
    <property type="match status" value="1"/>
</dbReference>
<sequence>MGKHRKAVPSVASSAISSAISSRMTSAAPSRASSPRPAIKPFRFFDLPAELRIRVYEQLLCTRKPLDLDPSNYRLVHPRLSIFLVSRRMYEEAYQIFYGQTIRLFPHPYHGKFFNTKKPLLQRLPVKYREVITSIELLLGPGWHKPPRCHNVLPALGLRDCISLRTLKIWVDCDPTDSIFNGFRGPNATEDTYVWFCVDMLHGILEQVPSMETVQIDHDERVKKQSPLTAALKRKVEEFHKRFGWGPCRNAIKDKDVVDIPGLEKAMASMGISNVNEPPRVVEILA</sequence>
<dbReference type="Proteomes" id="UP001302367">
    <property type="component" value="Chromosome 4"/>
</dbReference>
<evidence type="ECO:0000313" key="2">
    <source>
        <dbReference type="EMBL" id="WPB02045.1"/>
    </source>
</evidence>
<dbReference type="PANTHER" id="PTHR42085">
    <property type="entry name" value="F-BOX DOMAIN-CONTAINING PROTEIN"/>
    <property type="match status" value="1"/>
</dbReference>
<reference evidence="2 4" key="2">
    <citation type="submission" date="2023-09" db="EMBL/GenBank/DDBJ databases">
        <title>Complete-Gapless Cercospora beticola genome.</title>
        <authorList>
            <person name="Wyatt N.A."/>
            <person name="Spanner R.E."/>
            <person name="Bolton M.D."/>
        </authorList>
    </citation>
    <scope>NUCLEOTIDE SEQUENCE [LARGE SCALE GENOMIC DNA]</scope>
    <source>
        <strain evidence="2">Cb09-40</strain>
    </source>
</reference>
<keyword evidence="4" id="KW-1185">Reference proteome</keyword>
<dbReference type="Proteomes" id="UP000230605">
    <property type="component" value="Chromosome 4"/>
</dbReference>
<dbReference type="AlphaFoldDB" id="A0A2G5HMB0"/>
<evidence type="ECO:0000313" key="1">
    <source>
        <dbReference type="EMBL" id="PIA93352.1"/>
    </source>
</evidence>